<dbReference type="InterPro" id="IPR051783">
    <property type="entry name" value="NAD(P)-dependent_oxidoreduct"/>
</dbReference>
<reference evidence="2 3" key="1">
    <citation type="submission" date="2023-08" db="EMBL/GenBank/DDBJ databases">
        <title>Draft genome sequence of Algoriphagus confluentis.</title>
        <authorList>
            <person name="Takatani N."/>
            <person name="Hosokawa M."/>
            <person name="Sawabe T."/>
        </authorList>
    </citation>
    <scope>NUCLEOTIDE SEQUENCE [LARGE SCALE GENOMIC DNA]</scope>
    <source>
        <strain evidence="2 3">NBRC 111222</strain>
    </source>
</reference>
<evidence type="ECO:0000313" key="3">
    <source>
        <dbReference type="Proteomes" id="UP001338309"/>
    </source>
</evidence>
<gene>
    <name evidence="2" type="ORF">Aconfl_26850</name>
</gene>
<dbReference type="InterPro" id="IPR001509">
    <property type="entry name" value="Epimerase_deHydtase"/>
</dbReference>
<accession>A0ABQ6PR81</accession>
<comment type="caution">
    <text evidence="2">The sequence shown here is derived from an EMBL/GenBank/DDBJ whole genome shotgun (WGS) entry which is preliminary data.</text>
</comment>
<name>A0ABQ6PR81_9BACT</name>
<dbReference type="PANTHER" id="PTHR48079:SF6">
    <property type="entry name" value="NAD(P)-BINDING DOMAIN-CONTAINING PROTEIN-RELATED"/>
    <property type="match status" value="1"/>
</dbReference>
<evidence type="ECO:0000313" key="2">
    <source>
        <dbReference type="EMBL" id="GMQ30042.1"/>
    </source>
</evidence>
<evidence type="ECO:0000259" key="1">
    <source>
        <dbReference type="Pfam" id="PF01370"/>
    </source>
</evidence>
<protein>
    <submittedName>
        <fullName evidence="2">NAD-dependent epimerase/dehydratase family protein</fullName>
    </submittedName>
</protein>
<feature type="domain" description="NAD-dependent epimerase/dehydratase" evidence="1">
    <location>
        <begin position="3"/>
        <end position="218"/>
    </location>
</feature>
<dbReference type="EMBL" id="BTPD01000008">
    <property type="protein sequence ID" value="GMQ30042.1"/>
    <property type="molecule type" value="Genomic_DNA"/>
</dbReference>
<dbReference type="InterPro" id="IPR036291">
    <property type="entry name" value="NAD(P)-bd_dom_sf"/>
</dbReference>
<dbReference type="Proteomes" id="UP001338309">
    <property type="component" value="Unassembled WGS sequence"/>
</dbReference>
<proteinExistence type="predicted"/>
<organism evidence="2 3">
    <name type="scientific">Algoriphagus confluentis</name>
    <dbReference type="NCBI Taxonomy" id="1697556"/>
    <lineage>
        <taxon>Bacteria</taxon>
        <taxon>Pseudomonadati</taxon>
        <taxon>Bacteroidota</taxon>
        <taxon>Cytophagia</taxon>
        <taxon>Cytophagales</taxon>
        <taxon>Cyclobacteriaceae</taxon>
        <taxon>Algoriphagus</taxon>
    </lineage>
</organism>
<sequence>MNILITGITGLYGSFLAREFSKLGKIHGLKRKDSKLDLLESLDFEIHWHEGDVRDMESLLSAIRGMDLVIHAAGMVSLHPGEKEGLYAINTQGTAHLVNAMLLEGVGRLLHVSSVAAIGRSQELNVLDENFKWVESPLNTDYAISKYWGELEVWRGQQEGLEVMVLNPSILIGKVDHHRSSTAILEYVINRNKFYPKGDLNYIDVRDAARLARLLVEKEAWGERFILNKESIAYRDFFVKVAEILSLSAPFIPISRKWAGFASFFNRMLKALGIRKSLLNSQTIRIAQQKIFFTNEKVQELLDFRYHSLEDSIRWATKKEK</sequence>
<keyword evidence="3" id="KW-1185">Reference proteome</keyword>
<dbReference type="Gene3D" id="3.40.50.720">
    <property type="entry name" value="NAD(P)-binding Rossmann-like Domain"/>
    <property type="match status" value="1"/>
</dbReference>
<dbReference type="Pfam" id="PF01370">
    <property type="entry name" value="Epimerase"/>
    <property type="match status" value="1"/>
</dbReference>
<dbReference type="PANTHER" id="PTHR48079">
    <property type="entry name" value="PROTEIN YEEZ"/>
    <property type="match status" value="1"/>
</dbReference>
<dbReference type="SUPFAM" id="SSF51735">
    <property type="entry name" value="NAD(P)-binding Rossmann-fold domains"/>
    <property type="match status" value="1"/>
</dbReference>
<dbReference type="RefSeq" id="WP_338224752.1">
    <property type="nucleotide sequence ID" value="NZ_BTPD01000008.1"/>
</dbReference>